<sequence length="191" mass="21317">MLFDIDHETPAGEAEVSRLPEPTAARYGFAGETLDFLVRTGIPSAEDFEFSFGLPVEFDARYVWDCAEETKNGWTFPDGVEKVVKIGNLPVNAVVVDPGTGTVYQYTDAVREVIPLHGDVSSLVKTMVSFLGYISSYSRGEDEDDDEEYARRKREVGALLDAIRRTDPLPFAHEHSEWVELFDNLEGGVFT</sequence>
<evidence type="ECO:0000313" key="1">
    <source>
        <dbReference type="EMBL" id="GHI56119.1"/>
    </source>
</evidence>
<dbReference type="RefSeq" id="WP_189994450.1">
    <property type="nucleotide sequence ID" value="NZ_BNCB01000006.1"/>
</dbReference>
<gene>
    <name evidence="1" type="ORF">Srubr_59650</name>
</gene>
<evidence type="ECO:0008006" key="3">
    <source>
        <dbReference type="Google" id="ProtNLM"/>
    </source>
</evidence>
<evidence type="ECO:0000313" key="2">
    <source>
        <dbReference type="Proteomes" id="UP000646738"/>
    </source>
</evidence>
<accession>A0ABQ3RJT5</accession>
<protein>
    <recommendedName>
        <fullName evidence="3">SUKH-4 immunity protein</fullName>
    </recommendedName>
</protein>
<name>A0ABQ3RJT5_STRRR</name>
<keyword evidence="2" id="KW-1185">Reference proteome</keyword>
<dbReference type="InterPro" id="IPR025851">
    <property type="entry name" value="SUKH-4"/>
</dbReference>
<dbReference type="EMBL" id="BNEA01000015">
    <property type="protein sequence ID" value="GHI56119.1"/>
    <property type="molecule type" value="Genomic_DNA"/>
</dbReference>
<dbReference type="Pfam" id="PF14435">
    <property type="entry name" value="SUKH-4"/>
    <property type="match status" value="1"/>
</dbReference>
<reference evidence="2" key="1">
    <citation type="submission" date="2023-07" db="EMBL/GenBank/DDBJ databases">
        <title>Whole genome shotgun sequence of Streptomyces achromogenes subsp. rubradiris NBRC 14000.</title>
        <authorList>
            <person name="Komaki H."/>
            <person name="Tamura T."/>
        </authorList>
    </citation>
    <scope>NUCLEOTIDE SEQUENCE [LARGE SCALE GENOMIC DNA]</scope>
    <source>
        <strain evidence="2">NBRC 14000</strain>
    </source>
</reference>
<comment type="caution">
    <text evidence="1">The sequence shown here is derived from an EMBL/GenBank/DDBJ whole genome shotgun (WGS) entry which is preliminary data.</text>
</comment>
<proteinExistence type="predicted"/>
<dbReference type="Proteomes" id="UP000646738">
    <property type="component" value="Unassembled WGS sequence"/>
</dbReference>
<organism evidence="1 2">
    <name type="scientific">Streptomyces rubradiris</name>
    <name type="common">Streptomyces achromogenes subsp. rubradiris</name>
    <dbReference type="NCBI Taxonomy" id="285531"/>
    <lineage>
        <taxon>Bacteria</taxon>
        <taxon>Bacillati</taxon>
        <taxon>Actinomycetota</taxon>
        <taxon>Actinomycetes</taxon>
        <taxon>Kitasatosporales</taxon>
        <taxon>Streptomycetaceae</taxon>
        <taxon>Streptomyces</taxon>
    </lineage>
</organism>